<dbReference type="AlphaFoldDB" id="A0A7X3K7K3"/>
<evidence type="ECO:0000256" key="10">
    <source>
        <dbReference type="SAM" id="MobiDB-lite"/>
    </source>
</evidence>
<evidence type="ECO:0000256" key="2">
    <source>
        <dbReference type="ARBA" id="ARBA00006555"/>
    </source>
</evidence>
<evidence type="ECO:0000259" key="11">
    <source>
        <dbReference type="PROSITE" id="PS52015"/>
    </source>
</evidence>
<sequence length="230" mass="24669">MPTDTIFDRPRRALSRISFVVALHALVLFAFVTADRIVLPQTPYTVMLLSNVAPQVAEPPPSPPLPPRRKNKPRPPARETAAPPPRDIEVVPRTEVAATIVAIPTQVELAGGKPDGTGTAGAGDQGKGVGGGAGGRVPVKVRAVVNPDNCERPRLPRFAEERRVAGDVILAVLINVDGWVTDARVARSSGEPILDRTALAAARKCHFVAATIDKVPVPSWEPFRFSWVNR</sequence>
<evidence type="ECO:0000256" key="8">
    <source>
        <dbReference type="ARBA" id="ARBA00022989"/>
    </source>
</evidence>
<proteinExistence type="inferred from homology"/>
<dbReference type="Proteomes" id="UP000443353">
    <property type="component" value="Unassembled WGS sequence"/>
</dbReference>
<gene>
    <name evidence="12" type="ORF">GPY61_13440</name>
</gene>
<keyword evidence="13" id="KW-1185">Reference proteome</keyword>
<dbReference type="InterPro" id="IPR051045">
    <property type="entry name" value="TonB-dependent_transducer"/>
</dbReference>
<keyword evidence="3" id="KW-0813">Transport</keyword>
<reference evidence="12 13" key="1">
    <citation type="submission" date="2019-12" db="EMBL/GenBank/DDBJ databases">
        <authorList>
            <person name="Li C."/>
            <person name="Zhao J."/>
        </authorList>
    </citation>
    <scope>NUCLEOTIDE SEQUENCE [LARGE SCALE GENOMIC DNA]</scope>
    <source>
        <strain evidence="12 13">NEAU-DD11</strain>
    </source>
</reference>
<feature type="region of interest" description="Disordered" evidence="10">
    <location>
        <begin position="55"/>
        <end position="87"/>
    </location>
</feature>
<comment type="caution">
    <text evidence="12">The sequence shown here is derived from an EMBL/GenBank/DDBJ whole genome shotgun (WGS) entry which is preliminary data.</text>
</comment>
<evidence type="ECO:0000256" key="5">
    <source>
        <dbReference type="ARBA" id="ARBA00022519"/>
    </source>
</evidence>
<dbReference type="PANTHER" id="PTHR33446">
    <property type="entry name" value="PROTEIN TONB-RELATED"/>
    <property type="match status" value="1"/>
</dbReference>
<dbReference type="InterPro" id="IPR006260">
    <property type="entry name" value="TonB/TolA_C"/>
</dbReference>
<evidence type="ECO:0000256" key="7">
    <source>
        <dbReference type="ARBA" id="ARBA00022927"/>
    </source>
</evidence>
<evidence type="ECO:0000256" key="1">
    <source>
        <dbReference type="ARBA" id="ARBA00004383"/>
    </source>
</evidence>
<evidence type="ECO:0000313" key="13">
    <source>
        <dbReference type="Proteomes" id="UP000443353"/>
    </source>
</evidence>
<feature type="domain" description="TonB C-terminal" evidence="11">
    <location>
        <begin position="140"/>
        <end position="230"/>
    </location>
</feature>
<feature type="compositionally biased region" description="Pro residues" evidence="10">
    <location>
        <begin position="57"/>
        <end position="66"/>
    </location>
</feature>
<dbReference type="PROSITE" id="PS52015">
    <property type="entry name" value="TONB_CTD"/>
    <property type="match status" value="1"/>
</dbReference>
<dbReference type="GO" id="GO:0055085">
    <property type="term" value="P:transmembrane transport"/>
    <property type="evidence" value="ECO:0007669"/>
    <property type="project" value="InterPro"/>
</dbReference>
<keyword evidence="9" id="KW-0472">Membrane</keyword>
<dbReference type="EMBL" id="WSES01000004">
    <property type="protein sequence ID" value="MVW60933.1"/>
    <property type="molecule type" value="Genomic_DNA"/>
</dbReference>
<dbReference type="Gene3D" id="3.30.1150.10">
    <property type="match status" value="1"/>
</dbReference>
<dbReference type="Pfam" id="PF03544">
    <property type="entry name" value="TonB_C"/>
    <property type="match status" value="1"/>
</dbReference>
<dbReference type="GO" id="GO:0005886">
    <property type="term" value="C:plasma membrane"/>
    <property type="evidence" value="ECO:0007669"/>
    <property type="project" value="UniProtKB-SubCell"/>
</dbReference>
<organism evidence="12 13">
    <name type="scientific">Massilia cellulosiltytica</name>
    <dbReference type="NCBI Taxonomy" id="2683234"/>
    <lineage>
        <taxon>Bacteria</taxon>
        <taxon>Pseudomonadati</taxon>
        <taxon>Pseudomonadota</taxon>
        <taxon>Betaproteobacteria</taxon>
        <taxon>Burkholderiales</taxon>
        <taxon>Oxalobacteraceae</taxon>
        <taxon>Telluria group</taxon>
        <taxon>Massilia</taxon>
    </lineage>
</organism>
<keyword evidence="7" id="KW-0653">Protein transport</keyword>
<evidence type="ECO:0000256" key="3">
    <source>
        <dbReference type="ARBA" id="ARBA00022448"/>
    </source>
</evidence>
<protein>
    <submittedName>
        <fullName evidence="12">TonB family protein</fullName>
    </submittedName>
</protein>
<evidence type="ECO:0000256" key="6">
    <source>
        <dbReference type="ARBA" id="ARBA00022692"/>
    </source>
</evidence>
<keyword evidence="4" id="KW-1003">Cell membrane</keyword>
<evidence type="ECO:0000256" key="4">
    <source>
        <dbReference type="ARBA" id="ARBA00022475"/>
    </source>
</evidence>
<keyword evidence="6" id="KW-0812">Transmembrane</keyword>
<keyword evidence="5" id="KW-0997">Cell inner membrane</keyword>
<name>A0A7X3K7K3_9BURK</name>
<evidence type="ECO:0000256" key="9">
    <source>
        <dbReference type="ARBA" id="ARBA00023136"/>
    </source>
</evidence>
<evidence type="ECO:0000313" key="12">
    <source>
        <dbReference type="EMBL" id="MVW60933.1"/>
    </source>
</evidence>
<dbReference type="GO" id="GO:0015031">
    <property type="term" value="P:protein transport"/>
    <property type="evidence" value="ECO:0007669"/>
    <property type="project" value="UniProtKB-KW"/>
</dbReference>
<feature type="region of interest" description="Disordered" evidence="10">
    <location>
        <begin position="109"/>
        <end position="134"/>
    </location>
</feature>
<accession>A0A7X3K7K3</accession>
<dbReference type="SUPFAM" id="SSF74653">
    <property type="entry name" value="TolA/TonB C-terminal domain"/>
    <property type="match status" value="1"/>
</dbReference>
<keyword evidence="8" id="KW-1133">Transmembrane helix</keyword>
<comment type="subcellular location">
    <subcellularLocation>
        <location evidence="1">Cell inner membrane</location>
        <topology evidence="1">Single-pass membrane protein</topology>
        <orientation evidence="1">Periplasmic side</orientation>
    </subcellularLocation>
</comment>
<dbReference type="InterPro" id="IPR037682">
    <property type="entry name" value="TonB_C"/>
</dbReference>
<dbReference type="NCBIfam" id="TIGR01352">
    <property type="entry name" value="tonB_Cterm"/>
    <property type="match status" value="1"/>
</dbReference>
<comment type="similarity">
    <text evidence="2">Belongs to the TonB family.</text>
</comment>
<dbReference type="RefSeq" id="WP_160409131.1">
    <property type="nucleotide sequence ID" value="NZ_WSES01000004.1"/>
</dbReference>
<feature type="compositionally biased region" description="Gly residues" evidence="10">
    <location>
        <begin position="113"/>
        <end position="134"/>
    </location>
</feature>